<evidence type="ECO:0000313" key="2">
    <source>
        <dbReference type="EMBL" id="QDL91975.1"/>
    </source>
</evidence>
<proteinExistence type="predicted"/>
<name>A0A5B8FUB9_9RHOB</name>
<protein>
    <submittedName>
        <fullName evidence="2">Serine/threonine protein phosphatase</fullName>
    </submittedName>
</protein>
<dbReference type="InterPro" id="IPR050126">
    <property type="entry name" value="Ap4A_hydrolase"/>
</dbReference>
<dbReference type="GO" id="GO:0005737">
    <property type="term" value="C:cytoplasm"/>
    <property type="evidence" value="ECO:0007669"/>
    <property type="project" value="TreeGrafter"/>
</dbReference>
<keyword evidence="3" id="KW-1185">Reference proteome</keyword>
<gene>
    <name evidence="2" type="ORF">FDP22_09420</name>
</gene>
<organism evidence="2 3">
    <name type="scientific">Paroceanicella profunda</name>
    <dbReference type="NCBI Taxonomy" id="2579971"/>
    <lineage>
        <taxon>Bacteria</taxon>
        <taxon>Pseudomonadati</taxon>
        <taxon>Pseudomonadota</taxon>
        <taxon>Alphaproteobacteria</taxon>
        <taxon>Rhodobacterales</taxon>
        <taxon>Paracoccaceae</taxon>
        <taxon>Paroceanicella</taxon>
    </lineage>
</organism>
<dbReference type="Pfam" id="PF00149">
    <property type="entry name" value="Metallophos"/>
    <property type="match status" value="1"/>
</dbReference>
<dbReference type="GO" id="GO:0016791">
    <property type="term" value="F:phosphatase activity"/>
    <property type="evidence" value="ECO:0007669"/>
    <property type="project" value="TreeGrafter"/>
</dbReference>
<dbReference type="Gene3D" id="3.60.21.10">
    <property type="match status" value="1"/>
</dbReference>
<reference evidence="2 3" key="1">
    <citation type="submission" date="2019-06" db="EMBL/GenBank/DDBJ databases">
        <title>Genome sequence of Rhodobacteraceae bacterium D4M1.</title>
        <authorList>
            <person name="Cao J."/>
        </authorList>
    </citation>
    <scope>NUCLEOTIDE SEQUENCE [LARGE SCALE GENOMIC DNA]</scope>
    <source>
        <strain evidence="2 3">D4M1</strain>
    </source>
</reference>
<dbReference type="AlphaFoldDB" id="A0A5B8FUB9"/>
<dbReference type="InterPro" id="IPR029052">
    <property type="entry name" value="Metallo-depent_PP-like"/>
</dbReference>
<dbReference type="OrthoDB" id="9807890at2"/>
<dbReference type="EMBL" id="CP040818">
    <property type="protein sequence ID" value="QDL91975.1"/>
    <property type="molecule type" value="Genomic_DNA"/>
</dbReference>
<dbReference type="PANTHER" id="PTHR42850:SF4">
    <property type="entry name" value="ZINC-DEPENDENT ENDOPOLYPHOSPHATASE"/>
    <property type="match status" value="1"/>
</dbReference>
<dbReference type="RefSeq" id="WP_138571974.1">
    <property type="nucleotide sequence ID" value="NZ_CP040818.1"/>
</dbReference>
<feature type="domain" description="Calcineurin-like phosphoesterase" evidence="1">
    <location>
        <begin position="7"/>
        <end position="199"/>
    </location>
</feature>
<dbReference type="GO" id="GO:0110154">
    <property type="term" value="P:RNA decapping"/>
    <property type="evidence" value="ECO:0007669"/>
    <property type="project" value="TreeGrafter"/>
</dbReference>
<accession>A0A5B8FUB9</accession>
<evidence type="ECO:0000259" key="1">
    <source>
        <dbReference type="Pfam" id="PF00149"/>
    </source>
</evidence>
<sequence>MNTDGRRIYAIGDVHGCRDALTARHQQIRDDLARHPTETEALLIHVGDYIDRGPDSRGVIDDLMAFSMPGVEMHCLKGNHDHLLLRFLAAPEEMHCPHHYLTPNLGGPKTLASYGVSEGRMMDVHAAALKAVPQAHQAFLAGLPLSLRVGDYLFVHAGIRPGVPLEEQTEQDMIWIRGPFLTSTEDFGFVVVHGHTPVDEIEILPNRIDIDTGAVFGGTLTCLILEGDALWSLDGAGRRPLYRP</sequence>
<dbReference type="SUPFAM" id="SSF56300">
    <property type="entry name" value="Metallo-dependent phosphatases"/>
    <property type="match status" value="1"/>
</dbReference>
<dbReference type="InterPro" id="IPR004843">
    <property type="entry name" value="Calcineurin-like_PHP"/>
</dbReference>
<dbReference type="GO" id="GO:0008803">
    <property type="term" value="F:bis(5'-nucleosyl)-tetraphosphatase (symmetrical) activity"/>
    <property type="evidence" value="ECO:0007669"/>
    <property type="project" value="TreeGrafter"/>
</dbReference>
<dbReference type="CDD" id="cd00144">
    <property type="entry name" value="MPP_PPP_family"/>
    <property type="match status" value="1"/>
</dbReference>
<dbReference type="KEGG" id="ppru:FDP22_09420"/>
<dbReference type="PANTHER" id="PTHR42850">
    <property type="entry name" value="METALLOPHOSPHOESTERASE"/>
    <property type="match status" value="1"/>
</dbReference>
<evidence type="ECO:0000313" key="3">
    <source>
        <dbReference type="Proteomes" id="UP000305888"/>
    </source>
</evidence>
<dbReference type="Proteomes" id="UP000305888">
    <property type="component" value="Chromosome"/>
</dbReference>